<dbReference type="PANTHER" id="PTHR43140:SF1">
    <property type="entry name" value="TYPE I RESTRICTION ENZYME ECOKI SPECIFICITY SUBUNIT"/>
    <property type="match status" value="1"/>
</dbReference>
<organism evidence="5 6">
    <name type="scientific">Helicobacter fennelliae</name>
    <dbReference type="NCBI Taxonomy" id="215"/>
    <lineage>
        <taxon>Bacteria</taxon>
        <taxon>Pseudomonadati</taxon>
        <taxon>Campylobacterota</taxon>
        <taxon>Epsilonproteobacteria</taxon>
        <taxon>Campylobacterales</taxon>
        <taxon>Helicobacteraceae</taxon>
        <taxon>Helicobacter</taxon>
    </lineage>
</organism>
<dbReference type="Pfam" id="PF01420">
    <property type="entry name" value="Methylase_S"/>
    <property type="match status" value="1"/>
</dbReference>
<keyword evidence="2" id="KW-0680">Restriction system</keyword>
<keyword evidence="5" id="KW-0489">Methyltransferase</keyword>
<protein>
    <submittedName>
        <fullName evidence="5">Type I restriction-modification methylase</fullName>
    </submittedName>
</protein>
<evidence type="ECO:0000313" key="5">
    <source>
        <dbReference type="EMBL" id="SQB97374.1"/>
    </source>
</evidence>
<dbReference type="RefSeq" id="WP_023947519.1">
    <property type="nucleotide sequence ID" value="NZ_UAWL01000006.1"/>
</dbReference>
<sequence>MNHIEKLIKELCPNGVEFKALGDNVEIYTGKQFNKRDMQEIGTYPVINGGIYPSGYIENFNETENTITISQGGASAGYVNFMFSKFWAGAHCYVVKPNNKNLINKFLYYFLKNLENNLMSLKYGAGIPALNSNHIKKLQIPLPPLEIQNEIVKILDTFTELETRHKQYEYYRERLLSFKALNA</sequence>
<evidence type="ECO:0000256" key="1">
    <source>
        <dbReference type="ARBA" id="ARBA00010923"/>
    </source>
</evidence>
<dbReference type="PANTHER" id="PTHR43140">
    <property type="entry name" value="TYPE-1 RESTRICTION ENZYME ECOKI SPECIFICITY PROTEIN"/>
    <property type="match status" value="1"/>
</dbReference>
<dbReference type="InterPro" id="IPR044946">
    <property type="entry name" value="Restrct_endonuc_typeI_TRD_sf"/>
</dbReference>
<proteinExistence type="inferred from homology"/>
<gene>
    <name evidence="5" type="ORF">NCTC13102_00105</name>
</gene>
<evidence type="ECO:0000256" key="2">
    <source>
        <dbReference type="ARBA" id="ARBA00022747"/>
    </source>
</evidence>
<dbReference type="EMBL" id="UAWL01000006">
    <property type="protein sequence ID" value="SQB97374.1"/>
    <property type="molecule type" value="Genomic_DNA"/>
</dbReference>
<comment type="similarity">
    <text evidence="1">Belongs to the type-I restriction system S methylase family.</text>
</comment>
<evidence type="ECO:0000256" key="3">
    <source>
        <dbReference type="ARBA" id="ARBA00023125"/>
    </source>
</evidence>
<evidence type="ECO:0000313" key="6">
    <source>
        <dbReference type="Proteomes" id="UP000250166"/>
    </source>
</evidence>
<dbReference type="SUPFAM" id="SSF116734">
    <property type="entry name" value="DNA methylase specificity domain"/>
    <property type="match status" value="1"/>
</dbReference>
<dbReference type="GO" id="GO:0032259">
    <property type="term" value="P:methylation"/>
    <property type="evidence" value="ECO:0007669"/>
    <property type="project" value="UniProtKB-KW"/>
</dbReference>
<evidence type="ECO:0000259" key="4">
    <source>
        <dbReference type="Pfam" id="PF01420"/>
    </source>
</evidence>
<dbReference type="InterPro" id="IPR000055">
    <property type="entry name" value="Restrct_endonuc_typeI_TRD"/>
</dbReference>
<dbReference type="GO" id="GO:0009307">
    <property type="term" value="P:DNA restriction-modification system"/>
    <property type="evidence" value="ECO:0007669"/>
    <property type="project" value="UniProtKB-KW"/>
</dbReference>
<keyword evidence="5" id="KW-0808">Transferase</keyword>
<dbReference type="Gene3D" id="3.90.220.20">
    <property type="entry name" value="DNA methylase specificity domains"/>
    <property type="match status" value="1"/>
</dbReference>
<dbReference type="GO" id="GO:0008168">
    <property type="term" value="F:methyltransferase activity"/>
    <property type="evidence" value="ECO:0007669"/>
    <property type="project" value="UniProtKB-KW"/>
</dbReference>
<name>A0A2X3BC72_9HELI</name>
<accession>A0A2X3BC72</accession>
<keyword evidence="3" id="KW-0238">DNA-binding</keyword>
<dbReference type="CDD" id="cd17291">
    <property type="entry name" value="RMtype1_S_MgeORF438P-TRD-CR_like"/>
    <property type="match status" value="1"/>
</dbReference>
<reference evidence="5 6" key="1">
    <citation type="submission" date="2018-06" db="EMBL/GenBank/DDBJ databases">
        <authorList>
            <consortium name="Pathogen Informatics"/>
            <person name="Doyle S."/>
        </authorList>
    </citation>
    <scope>NUCLEOTIDE SEQUENCE [LARGE SCALE GENOMIC DNA]</scope>
    <source>
        <strain evidence="5 6">NCTC13102</strain>
    </source>
</reference>
<feature type="domain" description="Type I restriction modification DNA specificity" evidence="4">
    <location>
        <begin position="13"/>
        <end position="164"/>
    </location>
</feature>
<dbReference type="InterPro" id="IPR051212">
    <property type="entry name" value="Type-I_RE_S_subunit"/>
</dbReference>
<dbReference type="Proteomes" id="UP000250166">
    <property type="component" value="Unassembled WGS sequence"/>
</dbReference>
<dbReference type="GO" id="GO:0003677">
    <property type="term" value="F:DNA binding"/>
    <property type="evidence" value="ECO:0007669"/>
    <property type="project" value="UniProtKB-KW"/>
</dbReference>
<dbReference type="AlphaFoldDB" id="A0A2X3BC72"/>